<evidence type="ECO:0000256" key="7">
    <source>
        <dbReference type="ARBA" id="ARBA00022490"/>
    </source>
</evidence>
<evidence type="ECO:0000313" key="13">
    <source>
        <dbReference type="EMBL" id="CAH2042086.1"/>
    </source>
</evidence>
<dbReference type="PANTHER" id="PTHR12143">
    <property type="entry name" value="PEPTIDE N-GLYCANASE PNGASE -RELATED"/>
    <property type="match status" value="1"/>
</dbReference>
<sequence>MEDVARLAVIEQTLCDFDKFNKVLHDLLDQIEQILKNPHDFEARSLKGKDLKSAMEHEAFCDYLQYIGFQAVQDKYIYPKEQTLDKLRLAKAAIERKISICYGSKPTFMSKPLSNLVQAHKPKLKPVNIVTTNDLYEKFKHFSMKVRQHQAKLKFGELTGNDLSYEIAFLMELMAWFKYDFFSWVDKPNCERCRAPTIHFKNDVMNTETETCRVEIYKCADEQCTGENSGARFPRYNDLATLLRTRRGRCGEWANCFALFCRAYGYDTRYVYDTTDHVWCEVYDHGTDRWLHVDPCECLLDAPLTYCCGWRKIISYVIAVSRDDVQDVTWRYVTHHKQAVMRRDKCGELELISSLMSLRAARQAMVSEARKSYLIKRCVKELVQLMVEREADESEFGGRVSGSAQWRKNRREQGASGGHTFEYSRPGSYAVEYCAAEDRYEFLYEGRIERRLGGHSSGAYACESLFRKVETDWRQVYLAREEGADAGSISWRLAVTGDCLNFEYLSVELGWAQFYGGRLTFTVQFNAEPPLPLDFEEGETSRIWTFHRRFKEAVLRCQLSGGSGDVAWQHAQLFRQELGSKDAKMLLETNVVKTPPPE</sequence>
<evidence type="ECO:0000256" key="2">
    <source>
        <dbReference type="ARBA" id="ARBA00001947"/>
    </source>
</evidence>
<dbReference type="SUPFAM" id="SSF54001">
    <property type="entry name" value="Cysteine proteinases"/>
    <property type="match status" value="1"/>
</dbReference>
<proteinExistence type="inferred from homology"/>
<comment type="similarity">
    <text evidence="4">Belongs to the transglutaminase-like superfamily. PNGase family.</text>
</comment>
<evidence type="ECO:0000256" key="1">
    <source>
        <dbReference type="ARBA" id="ARBA00001650"/>
    </source>
</evidence>
<evidence type="ECO:0000256" key="3">
    <source>
        <dbReference type="ARBA" id="ARBA00004496"/>
    </source>
</evidence>
<evidence type="ECO:0000256" key="6">
    <source>
        <dbReference type="ARBA" id="ARBA00018546"/>
    </source>
</evidence>
<dbReference type="Pfam" id="PF04721">
    <property type="entry name" value="PAW"/>
    <property type="match status" value="1"/>
</dbReference>
<dbReference type="Gene3D" id="3.10.620.30">
    <property type="match status" value="1"/>
</dbReference>
<keyword evidence="8" id="KW-0479">Metal-binding</keyword>
<evidence type="ECO:0000256" key="11">
    <source>
        <dbReference type="ARBA" id="ARBA00032901"/>
    </source>
</evidence>
<keyword evidence="7" id="KW-0963">Cytoplasm</keyword>
<dbReference type="InterPro" id="IPR008979">
    <property type="entry name" value="Galactose-bd-like_sf"/>
</dbReference>
<comment type="catalytic activity">
    <reaction evidence="1">
        <text>Hydrolysis of an N(4)-(acetyl-beta-D-glucosaminyl)asparagine residue in which the glucosamine residue may be further glycosylated, to yield a (substituted) N-acetyl-beta-D-glucosaminylamine and a peptide containing an aspartate residue.</text>
        <dbReference type="EC" id="3.5.1.52"/>
    </reaction>
</comment>
<dbReference type="InterPro" id="IPR038680">
    <property type="entry name" value="PAW_sf"/>
</dbReference>
<dbReference type="SMART" id="SM00460">
    <property type="entry name" value="TGc"/>
    <property type="match status" value="1"/>
</dbReference>
<dbReference type="Pfam" id="PF01841">
    <property type="entry name" value="Transglut_core"/>
    <property type="match status" value="1"/>
</dbReference>
<dbReference type="InterPro" id="IPR006588">
    <property type="entry name" value="Peptide_N_glycanase_PAW_dom"/>
</dbReference>
<dbReference type="InterPro" id="IPR050883">
    <property type="entry name" value="PNGase"/>
</dbReference>
<evidence type="ECO:0000256" key="9">
    <source>
        <dbReference type="ARBA" id="ARBA00022801"/>
    </source>
</evidence>
<evidence type="ECO:0000256" key="4">
    <source>
        <dbReference type="ARBA" id="ARBA00009390"/>
    </source>
</evidence>
<dbReference type="Gene3D" id="2.60.120.1020">
    <property type="entry name" value="Peptide N glycanase, PAW domain"/>
    <property type="match status" value="1"/>
</dbReference>
<evidence type="ECO:0000259" key="12">
    <source>
        <dbReference type="SMART" id="SM00460"/>
    </source>
</evidence>
<comment type="subcellular location">
    <subcellularLocation>
        <location evidence="3">Cytoplasm</location>
    </subcellularLocation>
</comment>
<feature type="non-terminal residue" evidence="13">
    <location>
        <position position="598"/>
    </location>
</feature>
<evidence type="ECO:0000256" key="5">
    <source>
        <dbReference type="ARBA" id="ARBA00012158"/>
    </source>
</evidence>
<gene>
    <name evidence="13" type="ORF">IPOD504_LOCUS3573</name>
</gene>
<name>A0ABN8HZQ9_9NEOP</name>
<dbReference type="SUPFAM" id="SSF143503">
    <property type="entry name" value="PUG domain-like"/>
    <property type="match status" value="1"/>
</dbReference>
<dbReference type="InterPro" id="IPR038765">
    <property type="entry name" value="Papain-like_cys_pep_sf"/>
</dbReference>
<dbReference type="PANTHER" id="PTHR12143:SF19">
    <property type="entry name" value="PEPTIDE-N(4)-(N-ACETYL-BETA-GLUCOSAMINYL)ASPARAGINE AMIDASE"/>
    <property type="match status" value="1"/>
</dbReference>
<evidence type="ECO:0000313" key="14">
    <source>
        <dbReference type="Proteomes" id="UP000837857"/>
    </source>
</evidence>
<dbReference type="InterPro" id="IPR036339">
    <property type="entry name" value="PUB-like_dom_sf"/>
</dbReference>
<organism evidence="13 14">
    <name type="scientific">Iphiclides podalirius</name>
    <name type="common">scarce swallowtail</name>
    <dbReference type="NCBI Taxonomy" id="110791"/>
    <lineage>
        <taxon>Eukaryota</taxon>
        <taxon>Metazoa</taxon>
        <taxon>Ecdysozoa</taxon>
        <taxon>Arthropoda</taxon>
        <taxon>Hexapoda</taxon>
        <taxon>Insecta</taxon>
        <taxon>Pterygota</taxon>
        <taxon>Neoptera</taxon>
        <taxon>Endopterygota</taxon>
        <taxon>Lepidoptera</taxon>
        <taxon>Glossata</taxon>
        <taxon>Ditrysia</taxon>
        <taxon>Papilionoidea</taxon>
        <taxon>Papilionidae</taxon>
        <taxon>Papilioninae</taxon>
        <taxon>Iphiclides</taxon>
    </lineage>
</organism>
<evidence type="ECO:0000256" key="8">
    <source>
        <dbReference type="ARBA" id="ARBA00022723"/>
    </source>
</evidence>
<keyword evidence="14" id="KW-1185">Reference proteome</keyword>
<accession>A0ABN8HZQ9</accession>
<keyword evidence="10" id="KW-0862">Zinc</keyword>
<dbReference type="Proteomes" id="UP000837857">
    <property type="component" value="Chromosome 14"/>
</dbReference>
<evidence type="ECO:0000256" key="10">
    <source>
        <dbReference type="ARBA" id="ARBA00022833"/>
    </source>
</evidence>
<dbReference type="EMBL" id="OW152826">
    <property type="protein sequence ID" value="CAH2042086.1"/>
    <property type="molecule type" value="Genomic_DNA"/>
</dbReference>
<reference evidence="13" key="1">
    <citation type="submission" date="2022-03" db="EMBL/GenBank/DDBJ databases">
        <authorList>
            <person name="Martin H S."/>
        </authorList>
    </citation>
    <scope>NUCLEOTIDE SEQUENCE</scope>
</reference>
<dbReference type="Gene3D" id="2.20.25.10">
    <property type="match status" value="1"/>
</dbReference>
<keyword evidence="9" id="KW-0378">Hydrolase</keyword>
<feature type="domain" description="Transglutaminase-like" evidence="12">
    <location>
        <begin position="242"/>
        <end position="297"/>
    </location>
</feature>
<dbReference type="SUPFAM" id="SSF49785">
    <property type="entry name" value="Galactose-binding domain-like"/>
    <property type="match status" value="1"/>
</dbReference>
<protein>
    <recommendedName>
        <fullName evidence="6">Peptide-N(4)-(N-acetyl-beta-glucosaminyl)asparagine amidase</fullName>
        <ecNumber evidence="5">3.5.1.52</ecNumber>
    </recommendedName>
    <alternativeName>
        <fullName evidence="11">Peptide:N-glycanase</fullName>
    </alternativeName>
</protein>
<dbReference type="InterPro" id="IPR002931">
    <property type="entry name" value="Transglutaminase-like"/>
</dbReference>
<dbReference type="EC" id="3.5.1.52" evidence="5"/>
<comment type="cofactor">
    <cofactor evidence="2">
        <name>Zn(2+)</name>
        <dbReference type="ChEBI" id="CHEBI:29105"/>
    </cofactor>
</comment>